<evidence type="ECO:0000256" key="3">
    <source>
        <dbReference type="ARBA" id="ARBA00023125"/>
    </source>
</evidence>
<comment type="subunit">
    <text evidence="7">Heterotrimeric transcription factor composed of three components, NF-YA, NF-YB and NF-YC. NF-YB and NF-YC must interact and dimerize for NF-YA association and DNA binding.</text>
</comment>
<comment type="function">
    <text evidence="8">Component of the sequence-specific heterotrimeric transcription factor (NF-Y) which specifically recognizes a 5'-CCAAT-3' box motif found in the promoters of its target genes.</text>
</comment>
<feature type="region of interest" description="Disordered" evidence="9">
    <location>
        <begin position="57"/>
        <end position="76"/>
    </location>
</feature>
<dbReference type="Proteomes" id="UP000594638">
    <property type="component" value="Unassembled WGS sequence"/>
</dbReference>
<comment type="caution">
    <text evidence="10">The sequence shown here is derived from an EMBL/GenBank/DDBJ whole genome shotgun (WGS) entry which is preliminary data.</text>
</comment>
<reference evidence="10 11" key="1">
    <citation type="submission" date="2019-12" db="EMBL/GenBank/DDBJ databases">
        <authorList>
            <person name="Alioto T."/>
            <person name="Alioto T."/>
            <person name="Gomez Garrido J."/>
        </authorList>
    </citation>
    <scope>NUCLEOTIDE SEQUENCE [LARGE SCALE GENOMIC DNA]</scope>
</reference>
<protein>
    <recommendedName>
        <fullName evidence="8">Nuclear transcription factor Y subunit</fullName>
    </recommendedName>
</protein>
<evidence type="ECO:0000256" key="2">
    <source>
        <dbReference type="ARBA" id="ARBA00023015"/>
    </source>
</evidence>
<feature type="compositionally biased region" description="Polar residues" evidence="9">
    <location>
        <begin position="272"/>
        <end position="283"/>
    </location>
</feature>
<keyword evidence="11" id="KW-1185">Reference proteome</keyword>
<evidence type="ECO:0000256" key="6">
    <source>
        <dbReference type="ARBA" id="ARBA00023242"/>
    </source>
</evidence>
<organism evidence="10 11">
    <name type="scientific">Olea europaea subsp. europaea</name>
    <dbReference type="NCBI Taxonomy" id="158383"/>
    <lineage>
        <taxon>Eukaryota</taxon>
        <taxon>Viridiplantae</taxon>
        <taxon>Streptophyta</taxon>
        <taxon>Embryophyta</taxon>
        <taxon>Tracheophyta</taxon>
        <taxon>Spermatophyta</taxon>
        <taxon>Magnoliopsida</taxon>
        <taxon>eudicotyledons</taxon>
        <taxon>Gunneridae</taxon>
        <taxon>Pentapetalae</taxon>
        <taxon>asterids</taxon>
        <taxon>lamiids</taxon>
        <taxon>Lamiales</taxon>
        <taxon>Oleaceae</taxon>
        <taxon>Oleeae</taxon>
        <taxon>Olea</taxon>
    </lineage>
</organism>
<dbReference type="Pfam" id="PF02045">
    <property type="entry name" value="CBFB_NFYA"/>
    <property type="match status" value="1"/>
</dbReference>
<dbReference type="PROSITE" id="PS00686">
    <property type="entry name" value="NFYA_HAP2_1"/>
    <property type="match status" value="1"/>
</dbReference>
<dbReference type="GO" id="GO:0003700">
    <property type="term" value="F:DNA-binding transcription factor activity"/>
    <property type="evidence" value="ECO:0007669"/>
    <property type="project" value="UniProtKB-UniRule"/>
</dbReference>
<sequence length="283" mass="31548">MIMPTLAKNDDRHLETAVCNISSSTTYIQPWWRVFGNSSMPSSGEQANCDVASKGNETNVASQSGLNGTNGQKEQHPDINSQMELVGHSIMLTSNPYTDPQYGGVMSYGAMGHPHLLGYHPGRMPLPLEMEEEPVFVNAKQYHGILRRRQIRAKAELEKKAVKFRKPYLHESRHQHAMKRARGSGGRFLNTKRLNEQEKNSTAEEQPKFGTIASTPSGNSTGSTMVPDMHKEPSLSNGNSNGYRLSSFHYKQLSQSEQGRGHFGQDNWCSLEEQSSQRADPSK</sequence>
<evidence type="ECO:0000256" key="4">
    <source>
        <dbReference type="ARBA" id="ARBA00023159"/>
    </source>
</evidence>
<evidence type="ECO:0000256" key="1">
    <source>
        <dbReference type="ARBA" id="ARBA00004123"/>
    </source>
</evidence>
<dbReference type="Gramene" id="OE9A031439T2">
    <property type="protein sequence ID" value="OE9A031439C2"/>
    <property type="gene ID" value="OE9A031439"/>
</dbReference>
<dbReference type="PRINTS" id="PR00616">
    <property type="entry name" value="CCAATSUBUNTB"/>
</dbReference>
<feature type="compositionally biased region" description="Basic and acidic residues" evidence="9">
    <location>
        <begin position="193"/>
        <end position="207"/>
    </location>
</feature>
<dbReference type="PROSITE" id="PS51152">
    <property type="entry name" value="NFYA_HAP2_2"/>
    <property type="match status" value="1"/>
</dbReference>
<dbReference type="PANTHER" id="PTHR12632">
    <property type="entry name" value="TRANSCRIPTION FACTOR NF-Y ALPHA-RELATED"/>
    <property type="match status" value="1"/>
</dbReference>
<dbReference type="SMART" id="SM00521">
    <property type="entry name" value="CBF"/>
    <property type="match status" value="1"/>
</dbReference>
<dbReference type="Gene3D" id="6.10.250.2430">
    <property type="match status" value="1"/>
</dbReference>
<dbReference type="EMBL" id="CACTIH010001894">
    <property type="protein sequence ID" value="CAA2967918.1"/>
    <property type="molecule type" value="Genomic_DNA"/>
</dbReference>
<keyword evidence="4" id="KW-0010">Activator</keyword>
<keyword evidence="6 8" id="KW-0539">Nucleus</keyword>
<feature type="compositionally biased region" description="Polar residues" evidence="9">
    <location>
        <begin position="234"/>
        <end position="244"/>
    </location>
</feature>
<proteinExistence type="inferred from homology"/>
<evidence type="ECO:0000313" key="10">
    <source>
        <dbReference type="EMBL" id="CAA2967918.1"/>
    </source>
</evidence>
<dbReference type="InterPro" id="IPR018362">
    <property type="entry name" value="CCAAT-binding_factor_CS"/>
</dbReference>
<comment type="similarity">
    <text evidence="8">Belongs to the NFYA/HAP2 subunit family.</text>
</comment>
<gene>
    <name evidence="10" type="ORF">OLEA9_A031439</name>
</gene>
<evidence type="ECO:0000256" key="7">
    <source>
        <dbReference type="ARBA" id="ARBA00025911"/>
    </source>
</evidence>
<feature type="region of interest" description="Disordered" evidence="9">
    <location>
        <begin position="172"/>
        <end position="283"/>
    </location>
</feature>
<evidence type="ECO:0000256" key="5">
    <source>
        <dbReference type="ARBA" id="ARBA00023163"/>
    </source>
</evidence>
<dbReference type="Gramene" id="OE9A031439T5">
    <property type="protein sequence ID" value="OE9A031439C5"/>
    <property type="gene ID" value="OE9A031439"/>
</dbReference>
<feature type="compositionally biased region" description="Polar residues" evidence="9">
    <location>
        <begin position="212"/>
        <end position="224"/>
    </location>
</feature>
<dbReference type="GO" id="GO:0016602">
    <property type="term" value="C:CCAAT-binding factor complex"/>
    <property type="evidence" value="ECO:0007669"/>
    <property type="project" value="InterPro"/>
</dbReference>
<keyword evidence="5 8" id="KW-0804">Transcription</keyword>
<name>A0A8S0QKW3_OLEEU</name>
<dbReference type="AlphaFoldDB" id="A0A8S0QKW3"/>
<comment type="subcellular location">
    <subcellularLocation>
        <location evidence="1 8">Nucleus</location>
    </subcellularLocation>
</comment>
<keyword evidence="2 8" id="KW-0805">Transcription regulation</keyword>
<evidence type="ECO:0000256" key="9">
    <source>
        <dbReference type="SAM" id="MobiDB-lite"/>
    </source>
</evidence>
<dbReference type="InterPro" id="IPR001289">
    <property type="entry name" value="NFYA"/>
</dbReference>
<dbReference type="OrthoDB" id="1097733at2759"/>
<evidence type="ECO:0000256" key="8">
    <source>
        <dbReference type="RuleBase" id="RU367155"/>
    </source>
</evidence>
<keyword evidence="3 8" id="KW-0238">DNA-binding</keyword>
<accession>A0A8S0QKW3</accession>
<dbReference type="GO" id="GO:0003677">
    <property type="term" value="F:DNA binding"/>
    <property type="evidence" value="ECO:0007669"/>
    <property type="project" value="UniProtKB-KW"/>
</dbReference>
<evidence type="ECO:0000313" key="11">
    <source>
        <dbReference type="Proteomes" id="UP000594638"/>
    </source>
</evidence>